<dbReference type="InterPro" id="IPR051640">
    <property type="entry name" value="GRB10-interact_GYF"/>
</dbReference>
<evidence type="ECO:0000313" key="2">
    <source>
        <dbReference type="Ensembl" id="ENSCSAVP00000013983.1"/>
    </source>
</evidence>
<reference evidence="2" key="3">
    <citation type="submission" date="2025-09" db="UniProtKB">
        <authorList>
            <consortium name="Ensembl"/>
        </authorList>
    </citation>
    <scope>IDENTIFICATION</scope>
</reference>
<feature type="region of interest" description="Disordered" evidence="1">
    <location>
        <begin position="89"/>
        <end position="112"/>
    </location>
</feature>
<evidence type="ECO:0000313" key="3">
    <source>
        <dbReference type="Proteomes" id="UP000007875"/>
    </source>
</evidence>
<reference evidence="2" key="2">
    <citation type="submission" date="2025-08" db="UniProtKB">
        <authorList>
            <consortium name="Ensembl"/>
        </authorList>
    </citation>
    <scope>IDENTIFICATION</scope>
</reference>
<dbReference type="AlphaFoldDB" id="H2Z8R8"/>
<name>H2Z8R8_CIOSA</name>
<accession>H2Z8R8</accession>
<evidence type="ECO:0000256" key="1">
    <source>
        <dbReference type="SAM" id="MobiDB-lite"/>
    </source>
</evidence>
<dbReference type="GeneTree" id="ENSGT00940000168947"/>
<protein>
    <submittedName>
        <fullName evidence="2">Uncharacterized protein</fullName>
    </submittedName>
</protein>
<reference evidence="3" key="1">
    <citation type="submission" date="2003-08" db="EMBL/GenBank/DDBJ databases">
        <authorList>
            <person name="Birren B."/>
            <person name="Nusbaum C."/>
            <person name="Abebe A."/>
            <person name="Abouelleil A."/>
            <person name="Adekoya E."/>
            <person name="Ait-zahra M."/>
            <person name="Allen N."/>
            <person name="Allen T."/>
            <person name="An P."/>
            <person name="Anderson M."/>
            <person name="Anderson S."/>
            <person name="Arachchi H."/>
            <person name="Armbruster J."/>
            <person name="Bachantsang P."/>
            <person name="Baldwin J."/>
            <person name="Barry A."/>
            <person name="Bayul T."/>
            <person name="Blitshsteyn B."/>
            <person name="Bloom T."/>
            <person name="Blye J."/>
            <person name="Boguslavskiy L."/>
            <person name="Borowsky M."/>
            <person name="Boukhgalter B."/>
            <person name="Brunache A."/>
            <person name="Butler J."/>
            <person name="Calixte N."/>
            <person name="Calvo S."/>
            <person name="Camarata J."/>
            <person name="Campo K."/>
            <person name="Chang J."/>
            <person name="Cheshatsang Y."/>
            <person name="Citroen M."/>
            <person name="Collymore A."/>
            <person name="Considine T."/>
            <person name="Cook A."/>
            <person name="Cooke P."/>
            <person name="Corum B."/>
            <person name="Cuomo C."/>
            <person name="David R."/>
            <person name="Dawoe T."/>
            <person name="Degray S."/>
            <person name="Dodge S."/>
            <person name="Dooley K."/>
            <person name="Dorje P."/>
            <person name="Dorjee K."/>
            <person name="Dorris L."/>
            <person name="Duffey N."/>
            <person name="Dupes A."/>
            <person name="Elkins T."/>
            <person name="Engels R."/>
            <person name="Erickson J."/>
            <person name="Farina A."/>
            <person name="Faro S."/>
            <person name="Ferreira P."/>
            <person name="Fischer H."/>
            <person name="Fitzgerald M."/>
            <person name="Foley K."/>
            <person name="Gage D."/>
            <person name="Galagan J."/>
            <person name="Gearin G."/>
            <person name="Gnerre S."/>
            <person name="Gnirke A."/>
            <person name="Goyette A."/>
            <person name="Graham J."/>
            <person name="Grandbois E."/>
            <person name="Gyaltsen K."/>
            <person name="Hafez N."/>
            <person name="Hagopian D."/>
            <person name="Hagos B."/>
            <person name="Hall J."/>
            <person name="Hatcher B."/>
            <person name="Heller A."/>
            <person name="Higgins H."/>
            <person name="Honan T."/>
            <person name="Horn A."/>
            <person name="Houde N."/>
            <person name="Hughes L."/>
            <person name="Hulme W."/>
            <person name="Husby E."/>
            <person name="Iliev I."/>
            <person name="Jaffe D."/>
            <person name="Jones C."/>
            <person name="Kamal M."/>
            <person name="Kamat A."/>
            <person name="Kamvysselis M."/>
            <person name="Karlsson E."/>
            <person name="Kells C."/>
            <person name="Kieu A."/>
            <person name="Kisner P."/>
            <person name="Kodira C."/>
            <person name="Kulbokas E."/>
            <person name="Labutti K."/>
            <person name="Lama D."/>
            <person name="Landers T."/>
            <person name="Leger J."/>
            <person name="Levine S."/>
            <person name="Lewis D."/>
            <person name="Lewis T."/>
            <person name="Lindblad-toh K."/>
            <person name="Liu X."/>
            <person name="Lokyitsang T."/>
            <person name="Lokyitsang Y."/>
            <person name="Lucien O."/>
            <person name="Lui A."/>
            <person name="Ma L.J."/>
            <person name="Mabbitt R."/>
            <person name="Macdonald J."/>
            <person name="Maclean C."/>
            <person name="Major J."/>
            <person name="Manning J."/>
            <person name="Marabella R."/>
            <person name="Maru K."/>
            <person name="Matthews C."/>
            <person name="Mauceli E."/>
            <person name="Mccarthy M."/>
            <person name="Mcdonough S."/>
            <person name="Mcghee T."/>
            <person name="Meldrim J."/>
            <person name="Meneus L."/>
            <person name="Mesirov J."/>
            <person name="Mihalev A."/>
            <person name="Mihova T."/>
            <person name="Mikkelsen T."/>
            <person name="Mlenga V."/>
            <person name="Moru K."/>
            <person name="Mozes J."/>
            <person name="Mulrain L."/>
            <person name="Munson G."/>
            <person name="Naylor J."/>
            <person name="Newes C."/>
            <person name="Nguyen C."/>
            <person name="Nguyen N."/>
            <person name="Nguyen T."/>
            <person name="Nicol R."/>
            <person name="Nielsen C."/>
            <person name="Nizzari M."/>
            <person name="Norbu C."/>
            <person name="Norbu N."/>
            <person name="O'donnell P."/>
            <person name="Okoawo O."/>
            <person name="O'leary S."/>
            <person name="Omotosho B."/>
            <person name="O'neill K."/>
            <person name="Osman S."/>
            <person name="Parker S."/>
            <person name="Perrin D."/>
            <person name="Phunkhang P."/>
            <person name="Piqani B."/>
            <person name="Purcell S."/>
            <person name="Rachupka T."/>
            <person name="Ramasamy U."/>
            <person name="Rameau R."/>
            <person name="Ray V."/>
            <person name="Raymond C."/>
            <person name="Retta R."/>
            <person name="Richardson S."/>
            <person name="Rise C."/>
            <person name="Rodriguez J."/>
            <person name="Rogers J."/>
            <person name="Rogov P."/>
            <person name="Rutman M."/>
            <person name="Schupbach R."/>
            <person name="Seaman C."/>
            <person name="Settipalli S."/>
            <person name="Sharpe T."/>
            <person name="Sheridan J."/>
            <person name="Sherpa N."/>
            <person name="Shi J."/>
            <person name="Smirnov S."/>
            <person name="Smith C."/>
            <person name="Sougnez C."/>
            <person name="Spencer B."/>
            <person name="Stalker J."/>
            <person name="Stange-thomann N."/>
            <person name="Stavropoulos S."/>
            <person name="Stetson K."/>
            <person name="Stone C."/>
            <person name="Stone S."/>
            <person name="Stubbs M."/>
            <person name="Talamas J."/>
            <person name="Tchuinga P."/>
            <person name="Tenzing P."/>
            <person name="Tesfaye S."/>
            <person name="Theodore J."/>
            <person name="Thoulutsang Y."/>
            <person name="Topham K."/>
            <person name="Towey S."/>
            <person name="Tsamla T."/>
            <person name="Tsomo N."/>
            <person name="Vallee D."/>
            <person name="Vassiliev H."/>
            <person name="Venkataraman V."/>
            <person name="Vinson J."/>
            <person name="Vo A."/>
            <person name="Wade C."/>
            <person name="Wang S."/>
            <person name="Wangchuk T."/>
            <person name="Wangdi T."/>
            <person name="Whittaker C."/>
            <person name="Wilkinson J."/>
            <person name="Wu Y."/>
            <person name="Wyman D."/>
            <person name="Yadav S."/>
            <person name="Yang S."/>
            <person name="Yang X."/>
            <person name="Yeager S."/>
            <person name="Yee E."/>
            <person name="Young G."/>
            <person name="Zainoun J."/>
            <person name="Zembeck L."/>
            <person name="Zimmer A."/>
            <person name="Zody M."/>
            <person name="Lander E."/>
        </authorList>
    </citation>
    <scope>NUCLEOTIDE SEQUENCE [LARGE SCALE GENOMIC DNA]</scope>
</reference>
<dbReference type="PANTHER" id="PTHR14445:SF36">
    <property type="entry name" value="FI03272P-RELATED"/>
    <property type="match status" value="1"/>
</dbReference>
<dbReference type="GO" id="GO:0005829">
    <property type="term" value="C:cytosol"/>
    <property type="evidence" value="ECO:0007669"/>
    <property type="project" value="TreeGrafter"/>
</dbReference>
<proteinExistence type="predicted"/>
<sequence>MSAETLNFGPQWLRDLSSGSNVTSPPPSPATQPIMKFKLAQHRYGREEMLALFEKSDYVPPELLHAPNIISEDALIPLSLIPLTEEDQRAFSGGVNSEEETGRGRRKSSAGK</sequence>
<dbReference type="PANTHER" id="PTHR14445">
    <property type="entry name" value="GRB10 INTERACTING GYF PROTEIN"/>
    <property type="match status" value="1"/>
</dbReference>
<dbReference type="HOGENOM" id="CLU_2405057_0_0_1"/>
<keyword evidence="3" id="KW-1185">Reference proteome</keyword>
<dbReference type="Ensembl" id="ENSCSAVT00000014143.1">
    <property type="protein sequence ID" value="ENSCSAVP00000013983.1"/>
    <property type="gene ID" value="ENSCSAVG00000008194.1"/>
</dbReference>
<dbReference type="Proteomes" id="UP000007875">
    <property type="component" value="Unassembled WGS sequence"/>
</dbReference>
<organism evidence="2 3">
    <name type="scientific">Ciona savignyi</name>
    <name type="common">Pacific transparent sea squirt</name>
    <dbReference type="NCBI Taxonomy" id="51511"/>
    <lineage>
        <taxon>Eukaryota</taxon>
        <taxon>Metazoa</taxon>
        <taxon>Chordata</taxon>
        <taxon>Tunicata</taxon>
        <taxon>Ascidiacea</taxon>
        <taxon>Phlebobranchia</taxon>
        <taxon>Cionidae</taxon>
        <taxon>Ciona</taxon>
    </lineage>
</organism>